<evidence type="ECO:0008006" key="6">
    <source>
        <dbReference type="Google" id="ProtNLM"/>
    </source>
</evidence>
<protein>
    <recommendedName>
        <fullName evidence="6">Aspartate aminotransferase family protein</fullName>
    </recommendedName>
</protein>
<dbReference type="InterPro" id="IPR005814">
    <property type="entry name" value="Aminotrans_3"/>
</dbReference>
<dbReference type="GO" id="GO:0030170">
    <property type="term" value="F:pyridoxal phosphate binding"/>
    <property type="evidence" value="ECO:0007669"/>
    <property type="project" value="InterPro"/>
</dbReference>
<proteinExistence type="inferred from homology"/>
<dbReference type="InterPro" id="IPR015421">
    <property type="entry name" value="PyrdxlP-dep_Trfase_major"/>
</dbReference>
<evidence type="ECO:0000313" key="5">
    <source>
        <dbReference type="Proteomes" id="UP000619536"/>
    </source>
</evidence>
<reference evidence="4" key="2">
    <citation type="submission" date="2020-09" db="EMBL/GenBank/DDBJ databases">
        <authorList>
            <person name="Sun Q."/>
            <person name="Sedlacek I."/>
        </authorList>
    </citation>
    <scope>NUCLEOTIDE SEQUENCE</scope>
    <source>
        <strain evidence="4">CCM 8606</strain>
    </source>
</reference>
<gene>
    <name evidence="4" type="ORF">GCM10007377_12840</name>
</gene>
<keyword evidence="2 3" id="KW-0663">Pyridoxal phosphate</keyword>
<comment type="similarity">
    <text evidence="1 3">Belongs to the class-III pyridoxal-phosphate-dependent aminotransferase family.</text>
</comment>
<accession>A0A8J3AQ16</accession>
<sequence>MLWESLLPPSQMGNPARMIISADDYELTFGDGNKAICLTSGLWNVNFGYGNKYIENRIKRVYPKIHYATLFRHSHPGAHEVAERLLGKIGWVDGAVVFSTSGSALNDAIVKLALQRAALVGKGNAKTVVSVIGSYHGMTINSMQISGENLNQTMYGARSPRYIHLPADDPEQWEKFFVERGSTVALVILEPLRGTGAFPLSLEVLDVIFRAWERHNFLVCSDEVAVGFYRLGKLAASLGWPESPDVIGFSKGLTNGTEASALMVISPSVAGEFVRTDSTFVHGETQAGSPMATAAILGVLDFLDAVDIEAIYKQLSTVVDSDLQRIAGQYDCELRGQGLFRFLGVPKSLLNEVKGDLPALKLHDHFLSHGISVQPSAEAGIQLVPPITLPMGIWKEAARRLENGIRDLVQMGEL</sequence>
<dbReference type="SUPFAM" id="SSF53383">
    <property type="entry name" value="PLP-dependent transferases"/>
    <property type="match status" value="1"/>
</dbReference>
<dbReference type="Proteomes" id="UP000619536">
    <property type="component" value="Unassembled WGS sequence"/>
</dbReference>
<evidence type="ECO:0000313" key="4">
    <source>
        <dbReference type="EMBL" id="GGI14822.1"/>
    </source>
</evidence>
<reference evidence="4" key="1">
    <citation type="journal article" date="2014" name="Int. J. Syst. Evol. Microbiol.">
        <title>Complete genome sequence of Corynebacterium casei LMG S-19264T (=DSM 44701T), isolated from a smear-ripened cheese.</title>
        <authorList>
            <consortium name="US DOE Joint Genome Institute (JGI-PGF)"/>
            <person name="Walter F."/>
            <person name="Albersmeier A."/>
            <person name="Kalinowski J."/>
            <person name="Ruckert C."/>
        </authorList>
    </citation>
    <scope>NUCLEOTIDE SEQUENCE</scope>
    <source>
        <strain evidence="4">CCM 8606</strain>
    </source>
</reference>
<dbReference type="Gene3D" id="3.40.640.10">
    <property type="entry name" value="Type I PLP-dependent aspartate aminotransferase-like (Major domain)"/>
    <property type="match status" value="1"/>
</dbReference>
<organism evidence="4 5">
    <name type="scientific">Galliscardovia ingluviei</name>
    <dbReference type="NCBI Taxonomy" id="1769422"/>
    <lineage>
        <taxon>Bacteria</taxon>
        <taxon>Bacillati</taxon>
        <taxon>Actinomycetota</taxon>
        <taxon>Actinomycetes</taxon>
        <taxon>Bifidobacteriales</taxon>
        <taxon>Bifidobacteriaceae</taxon>
        <taxon>Galliscardovia</taxon>
    </lineage>
</organism>
<dbReference type="PANTHER" id="PTHR43094:SF1">
    <property type="entry name" value="AMINOTRANSFERASE CLASS-III"/>
    <property type="match status" value="1"/>
</dbReference>
<dbReference type="PROSITE" id="PS00600">
    <property type="entry name" value="AA_TRANSFER_CLASS_3"/>
    <property type="match status" value="1"/>
</dbReference>
<dbReference type="GO" id="GO:0008483">
    <property type="term" value="F:transaminase activity"/>
    <property type="evidence" value="ECO:0007669"/>
    <property type="project" value="InterPro"/>
</dbReference>
<comment type="caution">
    <text evidence="4">The sequence shown here is derived from an EMBL/GenBank/DDBJ whole genome shotgun (WGS) entry which is preliminary data.</text>
</comment>
<dbReference type="InterPro" id="IPR015424">
    <property type="entry name" value="PyrdxlP-dep_Trfase"/>
</dbReference>
<dbReference type="EMBL" id="BMDH01000003">
    <property type="protein sequence ID" value="GGI14822.1"/>
    <property type="molecule type" value="Genomic_DNA"/>
</dbReference>
<dbReference type="RefSeq" id="WP_188355451.1">
    <property type="nucleotide sequence ID" value="NZ_BMDH01000003.1"/>
</dbReference>
<evidence type="ECO:0000256" key="2">
    <source>
        <dbReference type="ARBA" id="ARBA00022898"/>
    </source>
</evidence>
<dbReference type="InterPro" id="IPR049704">
    <property type="entry name" value="Aminotrans_3_PPA_site"/>
</dbReference>
<dbReference type="Pfam" id="PF00202">
    <property type="entry name" value="Aminotran_3"/>
    <property type="match status" value="1"/>
</dbReference>
<keyword evidence="5" id="KW-1185">Reference proteome</keyword>
<dbReference type="PANTHER" id="PTHR43094">
    <property type="entry name" value="AMINOTRANSFERASE"/>
    <property type="match status" value="1"/>
</dbReference>
<dbReference type="Gene3D" id="3.90.1150.10">
    <property type="entry name" value="Aspartate Aminotransferase, domain 1"/>
    <property type="match status" value="1"/>
</dbReference>
<name>A0A8J3AQ16_9BIFI</name>
<evidence type="ECO:0000256" key="1">
    <source>
        <dbReference type="ARBA" id="ARBA00008954"/>
    </source>
</evidence>
<dbReference type="AlphaFoldDB" id="A0A8J3AQ16"/>
<evidence type="ECO:0000256" key="3">
    <source>
        <dbReference type="RuleBase" id="RU003560"/>
    </source>
</evidence>
<dbReference type="InterPro" id="IPR015422">
    <property type="entry name" value="PyrdxlP-dep_Trfase_small"/>
</dbReference>